<dbReference type="Proteomes" id="UP000494265">
    <property type="component" value="Unassembled WGS sequence"/>
</dbReference>
<name>A0A6F9XIK2_9LACO</name>
<comment type="caution">
    <text evidence="1">The sequence shown here is derived from an EMBL/GenBank/DDBJ whole genome shotgun (WGS) entry which is preliminary data.</text>
</comment>
<protein>
    <submittedName>
        <fullName evidence="1">Uncharacterized protein</fullName>
    </submittedName>
</protein>
<sequence length="187" mass="21054">MDILKEFIEKMPGSVDAIYNTNINKLVVFFSEYLSEVYNLFRKIEYYRNIDNASGKLLDEIGQKIGEVRGQADDEFYRIMLKSKVASRKGDATVNGILTIIRNSLGVDVRNIKVVPLENEPQAVIIKDIPLEFASDPWKQQYLLKRIEGTVAAGIRVQEIRFVDNANTTVKVVLGTQSAIIVNEGEG</sequence>
<organism evidence="1">
    <name type="scientific">Ligilactobacillus agilis</name>
    <dbReference type="NCBI Taxonomy" id="1601"/>
    <lineage>
        <taxon>Bacteria</taxon>
        <taxon>Bacillati</taxon>
        <taxon>Bacillota</taxon>
        <taxon>Bacilli</taxon>
        <taxon>Lactobacillales</taxon>
        <taxon>Lactobacillaceae</taxon>
        <taxon>Ligilactobacillus</taxon>
    </lineage>
</organism>
<evidence type="ECO:0000313" key="1">
    <source>
        <dbReference type="EMBL" id="GET05079.1"/>
    </source>
</evidence>
<accession>A0A6F9XIK2</accession>
<dbReference type="AlphaFoldDB" id="A0A6F9XIK2"/>
<reference evidence="1" key="1">
    <citation type="submission" date="2019-10" db="EMBL/GenBank/DDBJ databases">
        <title>Lactobacillus agilis SY212 Whole Genome Sequencing Project.</title>
        <authorList>
            <person name="Suzuki S."/>
            <person name="Endo A."/>
            <person name="Maeno S."/>
            <person name="Shiwa Y."/>
            <person name="Matsutani M."/>
            <person name="Kajikawa A."/>
        </authorList>
    </citation>
    <scope>NUCLEOTIDE SEQUENCE</scope>
    <source>
        <strain evidence="1">SY212</strain>
    </source>
</reference>
<gene>
    <name evidence="1" type="ORF">SY212_01090</name>
</gene>
<proteinExistence type="predicted"/>
<dbReference type="EMBL" id="BLAM01000017">
    <property type="protein sequence ID" value="GET05079.1"/>
    <property type="molecule type" value="Genomic_DNA"/>
</dbReference>
<dbReference type="RefSeq" id="WP_172584003.1">
    <property type="nucleotide sequence ID" value="NZ_BLAM01000017.1"/>
</dbReference>